<evidence type="ECO:0000256" key="2">
    <source>
        <dbReference type="ARBA" id="ARBA00023002"/>
    </source>
</evidence>
<dbReference type="SUPFAM" id="SSF51735">
    <property type="entry name" value="NAD(P)-binding Rossmann-fold domains"/>
    <property type="match status" value="1"/>
</dbReference>
<dbReference type="GO" id="GO:0016491">
    <property type="term" value="F:oxidoreductase activity"/>
    <property type="evidence" value="ECO:0007669"/>
    <property type="project" value="UniProtKB-KW"/>
</dbReference>
<dbReference type="EMBL" id="JOWA01000165">
    <property type="protein sequence ID" value="KEZ38972.1"/>
    <property type="molecule type" value="Genomic_DNA"/>
</dbReference>
<organism evidence="3 4">
    <name type="scientific">Pseudallescheria apiosperma</name>
    <name type="common">Scedosporium apiospermum</name>
    <dbReference type="NCBI Taxonomy" id="563466"/>
    <lineage>
        <taxon>Eukaryota</taxon>
        <taxon>Fungi</taxon>
        <taxon>Dikarya</taxon>
        <taxon>Ascomycota</taxon>
        <taxon>Pezizomycotina</taxon>
        <taxon>Sordariomycetes</taxon>
        <taxon>Hypocreomycetidae</taxon>
        <taxon>Microascales</taxon>
        <taxon>Microascaceae</taxon>
        <taxon>Scedosporium</taxon>
    </lineage>
</organism>
<dbReference type="InterPro" id="IPR036291">
    <property type="entry name" value="NAD(P)-bd_dom_sf"/>
</dbReference>
<dbReference type="KEGG" id="sapo:SAPIO_CDS10324"/>
<evidence type="ECO:0000256" key="1">
    <source>
        <dbReference type="ARBA" id="ARBA00006484"/>
    </source>
</evidence>
<dbReference type="RefSeq" id="XP_016638771.1">
    <property type="nucleotide sequence ID" value="XM_016783930.1"/>
</dbReference>
<sequence length="296" mass="31409">MSELSITESSIGDLRGKVAIVTGGASGIGQCIVELIAKHGGIVAFGDRNKTAGESLERRLRGAGSTVRFFPVDVTDWNAQSFLFSQTRDEYGHIDLVFANAGVGDNNDTFTDTLDSEGNLQAPDLLTIHVNVIGVIFTSKLALHYFKKNPIPGGGLVMTASTSSYNERPNIPVYSMAKHGVIGLMRALKHNAPKDNINVGAIAPGGTGTGMFTSVAADAFRALGIGLNSAMSVATAAVYLANNKETNGKGITIIGERYTEVEDAISAHQKLWYGEYNTEMARRAAGVRLDQLANNS</sequence>
<name>A0A084FV60_PSEDA</name>
<dbReference type="PANTHER" id="PTHR43180:SF33">
    <property type="entry name" value="15-HYDROXYPROSTAGLANDIN DEHYDROGENASE [NAD(+)]-LIKE"/>
    <property type="match status" value="1"/>
</dbReference>
<dbReference type="GeneID" id="27719509"/>
<comment type="caution">
    <text evidence="3">The sequence shown here is derived from an EMBL/GenBank/DDBJ whole genome shotgun (WGS) entry which is preliminary data.</text>
</comment>
<accession>A0A084FV60</accession>
<dbReference type="HOGENOM" id="CLU_010194_13_1_1"/>
<keyword evidence="4" id="KW-1185">Reference proteome</keyword>
<proteinExistence type="inferred from homology"/>
<reference evidence="3 4" key="1">
    <citation type="journal article" date="2014" name="Genome Announc.">
        <title>Draft genome sequence of the pathogenic fungus Scedosporium apiospermum.</title>
        <authorList>
            <person name="Vandeputte P."/>
            <person name="Ghamrawi S."/>
            <person name="Rechenmann M."/>
            <person name="Iltis A."/>
            <person name="Giraud S."/>
            <person name="Fleury M."/>
            <person name="Thornton C."/>
            <person name="Delhaes L."/>
            <person name="Meyer W."/>
            <person name="Papon N."/>
            <person name="Bouchara J.P."/>
        </authorList>
    </citation>
    <scope>NUCLEOTIDE SEQUENCE [LARGE SCALE GENOMIC DNA]</scope>
    <source>
        <strain evidence="3 4">IHEM 14462</strain>
    </source>
</reference>
<protein>
    <submittedName>
        <fullName evidence="3">Uncharacterized protein</fullName>
    </submittedName>
</protein>
<dbReference type="OrthoDB" id="37659at2759"/>
<dbReference type="InterPro" id="IPR002347">
    <property type="entry name" value="SDR_fam"/>
</dbReference>
<dbReference type="PRINTS" id="PR00081">
    <property type="entry name" value="GDHRDH"/>
</dbReference>
<evidence type="ECO:0000313" key="3">
    <source>
        <dbReference type="EMBL" id="KEZ38972.1"/>
    </source>
</evidence>
<dbReference type="VEuPathDB" id="FungiDB:SAPIO_CDS10324"/>
<dbReference type="Proteomes" id="UP000028545">
    <property type="component" value="Unassembled WGS sequence"/>
</dbReference>
<dbReference type="Pfam" id="PF00106">
    <property type="entry name" value="adh_short"/>
    <property type="match status" value="1"/>
</dbReference>
<keyword evidence="2" id="KW-0560">Oxidoreductase</keyword>
<dbReference type="Gene3D" id="3.40.50.720">
    <property type="entry name" value="NAD(P)-binding Rossmann-like Domain"/>
    <property type="match status" value="1"/>
</dbReference>
<dbReference type="AlphaFoldDB" id="A0A084FV60"/>
<comment type="similarity">
    <text evidence="1">Belongs to the short-chain dehydrogenases/reductases (SDR) family.</text>
</comment>
<evidence type="ECO:0000313" key="4">
    <source>
        <dbReference type="Proteomes" id="UP000028545"/>
    </source>
</evidence>
<gene>
    <name evidence="3" type="ORF">SAPIO_CDS10324</name>
</gene>
<dbReference type="OMA" id="PVWFGWR"/>
<dbReference type="PANTHER" id="PTHR43180">
    <property type="entry name" value="3-OXOACYL-(ACYL-CARRIER-PROTEIN) REDUCTASE (AFU_ORTHOLOGUE AFUA_6G11210)"/>
    <property type="match status" value="1"/>
</dbReference>